<name>A0ABU9DA01_9PROT</name>
<dbReference type="PIRSF" id="PIRSF016548">
    <property type="entry name" value="Rsd_AlgQ"/>
    <property type="match status" value="1"/>
</dbReference>
<gene>
    <name evidence="4" type="ORF">WOB96_11330</name>
</gene>
<evidence type="ECO:0000256" key="2">
    <source>
        <dbReference type="ARBA" id="ARBA00023163"/>
    </source>
</evidence>
<keyword evidence="5" id="KW-1185">Reference proteome</keyword>
<evidence type="ECO:0000256" key="3">
    <source>
        <dbReference type="RuleBase" id="RU004409"/>
    </source>
</evidence>
<dbReference type="InterPro" id="IPR007448">
    <property type="entry name" value="Sigma70_reg_Rsd_AlgQ"/>
</dbReference>
<evidence type="ECO:0000313" key="5">
    <source>
        <dbReference type="Proteomes" id="UP001446205"/>
    </source>
</evidence>
<dbReference type="RefSeq" id="WP_341371406.1">
    <property type="nucleotide sequence ID" value="NZ_JBBPCO010000011.1"/>
</dbReference>
<reference evidence="4 5" key="1">
    <citation type="submission" date="2024-04" db="EMBL/GenBank/DDBJ databases">
        <authorList>
            <person name="Abashina T."/>
            <person name="Shaikin A."/>
        </authorList>
    </citation>
    <scope>NUCLEOTIDE SEQUENCE [LARGE SCALE GENOMIC DNA]</scope>
    <source>
        <strain evidence="4 5">AAFK</strain>
    </source>
</reference>
<organism evidence="4 5">
    <name type="scientific">Thermithiobacillus plumbiphilus</name>
    <dbReference type="NCBI Taxonomy" id="1729899"/>
    <lineage>
        <taxon>Bacteria</taxon>
        <taxon>Pseudomonadati</taxon>
        <taxon>Pseudomonadota</taxon>
        <taxon>Acidithiobacillia</taxon>
        <taxon>Acidithiobacillales</taxon>
        <taxon>Thermithiobacillaceae</taxon>
        <taxon>Thermithiobacillus</taxon>
    </lineage>
</organism>
<keyword evidence="1 3" id="KW-0805">Transcription regulation</keyword>
<proteinExistence type="inferred from homology"/>
<keyword evidence="2 3" id="KW-0804">Transcription</keyword>
<dbReference type="Gene3D" id="1.20.120.1370">
    <property type="entry name" value="Regulator of RNA polymerase sigma(70) subunit, domain 4"/>
    <property type="match status" value="1"/>
</dbReference>
<comment type="caution">
    <text evidence="4">The sequence shown here is derived from an EMBL/GenBank/DDBJ whole genome shotgun (WGS) entry which is preliminary data.</text>
</comment>
<dbReference type="Pfam" id="PF04353">
    <property type="entry name" value="Rsd_AlgQ"/>
    <property type="match status" value="1"/>
</dbReference>
<protein>
    <submittedName>
        <fullName evidence="4">Rsd/AlgQ family anti-sigma factor</fullName>
    </submittedName>
</protein>
<dbReference type="InterPro" id="IPR038309">
    <property type="entry name" value="Rsd/AlgQ_sf"/>
</dbReference>
<accession>A0ABU9DA01</accession>
<evidence type="ECO:0000256" key="1">
    <source>
        <dbReference type="ARBA" id="ARBA00023015"/>
    </source>
</evidence>
<evidence type="ECO:0000313" key="4">
    <source>
        <dbReference type="EMBL" id="MEK8090350.1"/>
    </source>
</evidence>
<comment type="similarity">
    <text evidence="3">Belongs to the Rsd/AlgQ family.</text>
</comment>
<dbReference type="EMBL" id="JBBPCO010000011">
    <property type="protein sequence ID" value="MEK8090350.1"/>
    <property type="molecule type" value="Genomic_DNA"/>
</dbReference>
<dbReference type="Proteomes" id="UP001446205">
    <property type="component" value="Unassembled WGS sequence"/>
</dbReference>
<sequence length="164" mass="18443">MNSQNEASGNTSEKRSMAGELVRKLVTERNEVLVLFCRLAGLDPFEDKPARTTPAELLESFCQKLVDYIAAGHFILYDRILRGEERRDEIRKVAEEVYPAIASTTEAALDFNDKYNCGDHCQITNSLFQDLSKLGEVLAQRIELEDQLARLLCQSCNLRQASAG</sequence>